<evidence type="ECO:0008006" key="3">
    <source>
        <dbReference type="Google" id="ProtNLM"/>
    </source>
</evidence>
<feature type="signal peptide" evidence="1">
    <location>
        <begin position="1"/>
        <end position="24"/>
    </location>
</feature>
<gene>
    <name evidence="2" type="ORF">V5R04_05075</name>
</gene>
<organism evidence="2">
    <name type="scientific">Jonesiaceae bacterium BS-20</name>
    <dbReference type="NCBI Taxonomy" id="3120821"/>
    <lineage>
        <taxon>Bacteria</taxon>
        <taxon>Bacillati</taxon>
        <taxon>Actinomycetota</taxon>
        <taxon>Actinomycetes</taxon>
        <taxon>Micrococcales</taxon>
        <taxon>Jonesiaceae</taxon>
    </lineage>
</organism>
<dbReference type="AlphaFoldDB" id="A0AAU7DZA2"/>
<evidence type="ECO:0000256" key="1">
    <source>
        <dbReference type="SAM" id="SignalP"/>
    </source>
</evidence>
<name>A0AAU7DZA2_9MICO</name>
<dbReference type="PROSITE" id="PS51257">
    <property type="entry name" value="PROKAR_LIPOPROTEIN"/>
    <property type="match status" value="1"/>
</dbReference>
<feature type="chain" id="PRO_5043515210" description="Lipoprotein" evidence="1">
    <location>
        <begin position="25"/>
        <end position="205"/>
    </location>
</feature>
<keyword evidence="1" id="KW-0732">Signal</keyword>
<sequence>MIATTKLIITVISVGSLLGCAAGATENRVALVEETANPNIAVQSVNGSGYLVPFTAQEHANAKFNTQVFTATVTAVGEPIRVLGTTDDQSFSAAVYTPVDVQVTQTLKGETQPNSVVRLRYLGGTADGMTFDNAEFPELTTVQEGQEILVFGGPLERAGGEDEPALTPNFVMIDQDGTFFVPSLNGLEAQEIAREELLRMVHSNG</sequence>
<protein>
    <recommendedName>
        <fullName evidence="3">Lipoprotein</fullName>
    </recommendedName>
</protein>
<proteinExistence type="predicted"/>
<dbReference type="EMBL" id="CP146203">
    <property type="protein sequence ID" value="XBH22596.1"/>
    <property type="molecule type" value="Genomic_DNA"/>
</dbReference>
<evidence type="ECO:0000313" key="2">
    <source>
        <dbReference type="EMBL" id="XBH22596.1"/>
    </source>
</evidence>
<reference evidence="2" key="1">
    <citation type="submission" date="2024-02" db="EMBL/GenBank/DDBJ databases">
        <title>Tomenella chthoni gen. nov. sp. nov., a member of the family Jonesiaceae isolated from bat guano.</title>
        <authorList>
            <person name="Miller S.L."/>
            <person name="King J."/>
            <person name="Sankaranarayanan K."/>
            <person name="Lawson P.A."/>
        </authorList>
    </citation>
    <scope>NUCLEOTIDE SEQUENCE</scope>
    <source>
        <strain evidence="2">BS-20</strain>
    </source>
</reference>
<accession>A0AAU7DZA2</accession>